<organism evidence="3 4">
    <name type="scientific">Variovorax ginsengisoli</name>
    <dbReference type="NCBI Taxonomy" id="363844"/>
    <lineage>
        <taxon>Bacteria</taxon>
        <taxon>Pseudomonadati</taxon>
        <taxon>Pseudomonadota</taxon>
        <taxon>Betaproteobacteria</taxon>
        <taxon>Burkholderiales</taxon>
        <taxon>Comamonadaceae</taxon>
        <taxon>Variovorax</taxon>
    </lineage>
</organism>
<keyword evidence="1" id="KW-0408">Iron</keyword>
<keyword evidence="1" id="KW-0560">Oxidoreductase</keyword>
<dbReference type="InterPro" id="IPR018655">
    <property type="entry name" value="DUF2086"/>
</dbReference>
<sequence length="234" mass="26149">MSARDIDTVDWAQVASDLDEQGHAVIKALLTPEQCRSTAALYAGAGPFRSRVVMERHGFGRGEYKYFDHPLPGLVAGLRESVYPRLAPIANRWNEAMGVDVRYPPQHAEFIARCHAAGQCKPTPLLLQYGPGDYNCLHQDLYGEQVFPLQMVVLLSEPERDFSGGEFVMTEQRPRMQSRPMVLPLRQGDAAVIAVHHRPVQGTRGAYRVNLRHGVSLVRSGRRHTLGIIFHDAT</sequence>
<evidence type="ECO:0000313" key="3">
    <source>
        <dbReference type="EMBL" id="MDO1533694.1"/>
    </source>
</evidence>
<accession>A0ABT8S458</accession>
<keyword evidence="1" id="KW-0479">Metal-binding</keyword>
<keyword evidence="4" id="KW-1185">Reference proteome</keyword>
<comment type="caution">
    <text evidence="3">The sequence shown here is derived from an EMBL/GenBank/DDBJ whole genome shotgun (WGS) entry which is preliminary data.</text>
</comment>
<dbReference type="EMBL" id="JAUKVY010000010">
    <property type="protein sequence ID" value="MDO1533694.1"/>
    <property type="molecule type" value="Genomic_DNA"/>
</dbReference>
<evidence type="ECO:0000256" key="1">
    <source>
        <dbReference type="RuleBase" id="RU003682"/>
    </source>
</evidence>
<evidence type="ECO:0000259" key="2">
    <source>
        <dbReference type="PROSITE" id="PS51471"/>
    </source>
</evidence>
<protein>
    <submittedName>
        <fullName evidence="3">2OG-Fe(II) oxygenase</fullName>
    </submittedName>
</protein>
<gene>
    <name evidence="3" type="ORF">Q2T77_15480</name>
</gene>
<comment type="similarity">
    <text evidence="1">Belongs to the iron/ascorbate-dependent oxidoreductase family.</text>
</comment>
<dbReference type="RefSeq" id="WP_301810614.1">
    <property type="nucleotide sequence ID" value="NZ_JAUJZH010000010.1"/>
</dbReference>
<dbReference type="Gene3D" id="2.60.120.620">
    <property type="entry name" value="q2cbj1_9rhob like domain"/>
    <property type="match status" value="1"/>
</dbReference>
<reference evidence="3" key="1">
    <citation type="submission" date="2023-06" db="EMBL/GenBank/DDBJ databases">
        <authorList>
            <person name="Jiang Y."/>
            <person name="Liu Q."/>
        </authorList>
    </citation>
    <scope>NUCLEOTIDE SEQUENCE</scope>
    <source>
        <strain evidence="3">CGMCC 1.12090</strain>
    </source>
</reference>
<dbReference type="Proteomes" id="UP001169027">
    <property type="component" value="Unassembled WGS sequence"/>
</dbReference>
<feature type="domain" description="Fe2OG dioxygenase" evidence="2">
    <location>
        <begin position="120"/>
        <end position="233"/>
    </location>
</feature>
<proteinExistence type="inferred from homology"/>
<dbReference type="Pfam" id="PF09859">
    <property type="entry name" value="Oxygenase-NA"/>
    <property type="match status" value="1"/>
</dbReference>
<name>A0ABT8S458_9BURK</name>
<dbReference type="PROSITE" id="PS51471">
    <property type="entry name" value="FE2OG_OXY"/>
    <property type="match status" value="1"/>
</dbReference>
<dbReference type="InterPro" id="IPR005123">
    <property type="entry name" value="Oxoglu/Fe-dep_dioxygenase_dom"/>
</dbReference>
<evidence type="ECO:0000313" key="4">
    <source>
        <dbReference type="Proteomes" id="UP001169027"/>
    </source>
</evidence>